<comment type="caution">
    <text evidence="1">The sequence shown here is derived from an EMBL/GenBank/DDBJ whole genome shotgun (WGS) entry which is preliminary data.</text>
</comment>
<evidence type="ECO:0000313" key="1">
    <source>
        <dbReference type="EMBL" id="KAK3060517.1"/>
    </source>
</evidence>
<protein>
    <submittedName>
        <fullName evidence="1">Urease</fullName>
    </submittedName>
</protein>
<reference evidence="1" key="1">
    <citation type="submission" date="2024-09" db="EMBL/GenBank/DDBJ databases">
        <title>Black Yeasts Isolated from many extreme environments.</title>
        <authorList>
            <person name="Coleine C."/>
            <person name="Stajich J.E."/>
            <person name="Selbmann L."/>
        </authorList>
    </citation>
    <scope>NUCLEOTIDE SEQUENCE</scope>
    <source>
        <strain evidence="1">CCFEE 5737</strain>
    </source>
</reference>
<evidence type="ECO:0000313" key="2">
    <source>
        <dbReference type="Proteomes" id="UP001186974"/>
    </source>
</evidence>
<dbReference type="Proteomes" id="UP001186974">
    <property type="component" value="Unassembled WGS sequence"/>
</dbReference>
<keyword evidence="2" id="KW-1185">Reference proteome</keyword>
<sequence>MFATMVPSTSITFVSQASIDSRVVEKYGLKKRVEAVKNCRKIGKGDMKFNETMPKMKVDPERYTVEADGMVCEAAPAETLPLTQTYFVY</sequence>
<organism evidence="1 2">
    <name type="scientific">Coniosporium uncinatum</name>
    <dbReference type="NCBI Taxonomy" id="93489"/>
    <lineage>
        <taxon>Eukaryota</taxon>
        <taxon>Fungi</taxon>
        <taxon>Dikarya</taxon>
        <taxon>Ascomycota</taxon>
        <taxon>Pezizomycotina</taxon>
        <taxon>Dothideomycetes</taxon>
        <taxon>Dothideomycetes incertae sedis</taxon>
        <taxon>Coniosporium</taxon>
    </lineage>
</organism>
<name>A0ACC3D272_9PEZI</name>
<accession>A0ACC3D272</accession>
<proteinExistence type="predicted"/>
<dbReference type="EMBL" id="JAWDJW010008507">
    <property type="protein sequence ID" value="KAK3060517.1"/>
    <property type="molecule type" value="Genomic_DNA"/>
</dbReference>
<gene>
    <name evidence="1" type="primary">URE1_3</name>
    <name evidence="1" type="ORF">LTS18_008370</name>
</gene>